<dbReference type="SUPFAM" id="SSF56601">
    <property type="entry name" value="beta-lactamase/transpeptidase-like"/>
    <property type="match status" value="1"/>
</dbReference>
<dbReference type="PANTHER" id="PTHR35333:SF5">
    <property type="entry name" value="CONSERVED LIPOPROTEIN LPQF-RELATED"/>
    <property type="match status" value="1"/>
</dbReference>
<organism evidence="4 5">
    <name type="scientific">Tropicibacter oceani</name>
    <dbReference type="NCBI Taxonomy" id="3058420"/>
    <lineage>
        <taxon>Bacteria</taxon>
        <taxon>Pseudomonadati</taxon>
        <taxon>Pseudomonadota</taxon>
        <taxon>Alphaproteobacteria</taxon>
        <taxon>Rhodobacterales</taxon>
        <taxon>Roseobacteraceae</taxon>
        <taxon>Tropicibacter</taxon>
    </lineage>
</organism>
<comment type="catalytic activity">
    <reaction evidence="1">
        <text>a beta-lactam + H2O = a substituted beta-amino acid</text>
        <dbReference type="Rhea" id="RHEA:20401"/>
        <dbReference type="ChEBI" id="CHEBI:15377"/>
        <dbReference type="ChEBI" id="CHEBI:35627"/>
        <dbReference type="ChEBI" id="CHEBI:140347"/>
        <dbReference type="EC" id="3.5.2.6"/>
    </reaction>
</comment>
<feature type="domain" description="Beta-lactamase class A catalytic" evidence="3">
    <location>
        <begin position="136"/>
        <end position="246"/>
    </location>
</feature>
<protein>
    <submittedName>
        <fullName evidence="4">Serine hydrolase</fullName>
    </submittedName>
</protein>
<dbReference type="RefSeq" id="WP_282300668.1">
    <property type="nucleotide sequence ID" value="NZ_CP124616.1"/>
</dbReference>
<dbReference type="GO" id="GO:0016787">
    <property type="term" value="F:hydrolase activity"/>
    <property type="evidence" value="ECO:0007669"/>
    <property type="project" value="UniProtKB-KW"/>
</dbReference>
<feature type="signal peptide" evidence="2">
    <location>
        <begin position="1"/>
        <end position="24"/>
    </location>
</feature>
<feature type="chain" id="PRO_5046408774" evidence="2">
    <location>
        <begin position="25"/>
        <end position="384"/>
    </location>
</feature>
<proteinExistence type="predicted"/>
<dbReference type="Pfam" id="PF13354">
    <property type="entry name" value="Beta-lactamase2"/>
    <property type="match status" value="1"/>
</dbReference>
<dbReference type="InterPro" id="IPR012338">
    <property type="entry name" value="Beta-lactam/transpept-like"/>
</dbReference>
<evidence type="ECO:0000313" key="4">
    <source>
        <dbReference type="EMBL" id="WGW04036.1"/>
    </source>
</evidence>
<dbReference type="EMBL" id="CP124616">
    <property type="protein sequence ID" value="WGW04036.1"/>
    <property type="molecule type" value="Genomic_DNA"/>
</dbReference>
<reference evidence="4 5" key="1">
    <citation type="submission" date="2023-05" db="EMBL/GenBank/DDBJ databases">
        <title>YMD87, complete Genome.</title>
        <authorList>
            <person name="Zhang J."/>
            <person name="Xu X."/>
        </authorList>
    </citation>
    <scope>NUCLEOTIDE SEQUENCE [LARGE SCALE GENOMIC DNA]</scope>
    <source>
        <strain evidence="4 5">YMD87</strain>
    </source>
</reference>
<accession>A0ABY8QJ42</accession>
<dbReference type="Proteomes" id="UP001241605">
    <property type="component" value="Chromosome"/>
</dbReference>
<dbReference type="PANTHER" id="PTHR35333">
    <property type="entry name" value="BETA-LACTAMASE"/>
    <property type="match status" value="1"/>
</dbReference>
<dbReference type="Gene3D" id="3.40.710.10">
    <property type="entry name" value="DD-peptidase/beta-lactamase superfamily"/>
    <property type="match status" value="1"/>
</dbReference>
<evidence type="ECO:0000259" key="3">
    <source>
        <dbReference type="Pfam" id="PF13354"/>
    </source>
</evidence>
<evidence type="ECO:0000256" key="1">
    <source>
        <dbReference type="ARBA" id="ARBA00001526"/>
    </source>
</evidence>
<gene>
    <name evidence="4" type="ORF">QF118_00420</name>
</gene>
<evidence type="ECO:0000313" key="5">
    <source>
        <dbReference type="Proteomes" id="UP001241605"/>
    </source>
</evidence>
<evidence type="ECO:0000256" key="2">
    <source>
        <dbReference type="SAM" id="SignalP"/>
    </source>
</evidence>
<keyword evidence="5" id="KW-1185">Reference proteome</keyword>
<dbReference type="InterPro" id="IPR045155">
    <property type="entry name" value="Beta-lactam_cat"/>
</dbReference>
<name>A0ABY8QJ42_9RHOB</name>
<sequence>MLRKIKAMALGAAMGICLGGPLGAETPDQVLRDLMEQGAASQDYTPSFLAQAPVGRVQEVLDQVSQLIGTPRVIEVQDGKFYIETDTHRAEGTLTLDGDGRIATLWFDAPEPIPTTMDSALGELAGLADEVSWLVLRDGQKLSALRSDKPMAVASAFKLGVLSVLQQDIKAGSRKWADVVQLEARHKSLPTGQLQNLPDGSPVTLHTAAALMISISDNTASDLLVDVLGRDRVATALGTPGMLTTREFFSLKLDPVAQSAWLAAEPDQRPDIAAQAAQNLPPLAEVPRFVPGIEWNVSLDRLCGLIAPLAELPLMQMNPGLAPRQNWARVAYKGGSEPGVINFTTALLDDVGRELCVAVTLNDGGDIDMLAAAAAYRGLLAVLR</sequence>
<dbReference type="InterPro" id="IPR000871">
    <property type="entry name" value="Beta-lactam_class-A"/>
</dbReference>
<keyword evidence="4" id="KW-0378">Hydrolase</keyword>
<keyword evidence="2" id="KW-0732">Signal</keyword>